<dbReference type="Gene3D" id="1.10.10.60">
    <property type="entry name" value="Homeodomain-like"/>
    <property type="match status" value="1"/>
</dbReference>
<dbReference type="InterPro" id="IPR011075">
    <property type="entry name" value="TetR_C"/>
</dbReference>
<feature type="coiled-coil region" evidence="5">
    <location>
        <begin position="121"/>
        <end position="151"/>
    </location>
</feature>
<proteinExistence type="predicted"/>
<sequence>MVGRPRGFDPEERLERALEVFWRHGYEGAALADLTAAMGLNRPSLYAAYGNKESLFRKAVDRYLAGPARHIGGAPDEATGRAAAERLLRGAVEVVVARDHRGCLVTQGALATGEQGEPARAELAARRRAGLERLRERLERAQADGDLARDVDAADLARFVTTVSYGLSVQATDGATREELHAVVDLAMRAWPV</sequence>
<keyword evidence="1" id="KW-0805">Transcription regulation</keyword>
<evidence type="ECO:0000259" key="6">
    <source>
        <dbReference type="PROSITE" id="PS50977"/>
    </source>
</evidence>
<keyword evidence="3" id="KW-0804">Transcription</keyword>
<evidence type="ECO:0000256" key="3">
    <source>
        <dbReference type="ARBA" id="ARBA00023163"/>
    </source>
</evidence>
<keyword evidence="5" id="KW-0175">Coiled coil</keyword>
<gene>
    <name evidence="7" type="ORF">JT362_28050</name>
</gene>
<feature type="domain" description="HTH tetR-type" evidence="6">
    <location>
        <begin position="7"/>
        <end position="67"/>
    </location>
</feature>
<keyword evidence="8" id="KW-1185">Reference proteome</keyword>
<dbReference type="PANTHER" id="PTHR47506:SF1">
    <property type="entry name" value="HTH-TYPE TRANSCRIPTIONAL REGULATOR YJDC"/>
    <property type="match status" value="1"/>
</dbReference>
<dbReference type="RefSeq" id="WP_260194872.1">
    <property type="nucleotide sequence ID" value="NZ_JAFFZE010000023.1"/>
</dbReference>
<organism evidence="7 8">
    <name type="scientific">Actinophytocola gossypii</name>
    <dbReference type="NCBI Taxonomy" id="2812003"/>
    <lineage>
        <taxon>Bacteria</taxon>
        <taxon>Bacillati</taxon>
        <taxon>Actinomycetota</taxon>
        <taxon>Actinomycetes</taxon>
        <taxon>Pseudonocardiales</taxon>
        <taxon>Pseudonocardiaceae</taxon>
    </lineage>
</organism>
<dbReference type="Pfam" id="PF00440">
    <property type="entry name" value="TetR_N"/>
    <property type="match status" value="1"/>
</dbReference>
<dbReference type="InterPro" id="IPR009057">
    <property type="entry name" value="Homeodomain-like_sf"/>
</dbReference>
<evidence type="ECO:0000313" key="7">
    <source>
        <dbReference type="EMBL" id="MCT2586982.1"/>
    </source>
</evidence>
<dbReference type="SUPFAM" id="SSF48498">
    <property type="entry name" value="Tetracyclin repressor-like, C-terminal domain"/>
    <property type="match status" value="1"/>
</dbReference>
<dbReference type="Proteomes" id="UP001156441">
    <property type="component" value="Unassembled WGS sequence"/>
</dbReference>
<dbReference type="PANTHER" id="PTHR47506">
    <property type="entry name" value="TRANSCRIPTIONAL REGULATORY PROTEIN"/>
    <property type="match status" value="1"/>
</dbReference>
<reference evidence="7 8" key="1">
    <citation type="submission" date="2021-02" db="EMBL/GenBank/DDBJ databases">
        <title>Actinophytocola xerophila sp. nov., isolated from soil of cotton cropping field.</title>
        <authorList>
            <person name="Huang R."/>
            <person name="Chen X."/>
            <person name="Ge X."/>
            <person name="Liu W."/>
        </authorList>
    </citation>
    <scope>NUCLEOTIDE SEQUENCE [LARGE SCALE GENOMIC DNA]</scope>
    <source>
        <strain evidence="7 8">S1-96</strain>
    </source>
</reference>
<dbReference type="PROSITE" id="PS50977">
    <property type="entry name" value="HTH_TETR_2"/>
    <property type="match status" value="1"/>
</dbReference>
<name>A0ABT2JGH4_9PSEU</name>
<evidence type="ECO:0000256" key="4">
    <source>
        <dbReference type="PROSITE-ProRule" id="PRU00335"/>
    </source>
</evidence>
<dbReference type="InterPro" id="IPR036271">
    <property type="entry name" value="Tet_transcr_reg_TetR-rel_C_sf"/>
</dbReference>
<keyword evidence="2 4" id="KW-0238">DNA-binding</keyword>
<accession>A0ABT2JGH4</accession>
<protein>
    <submittedName>
        <fullName evidence="7">TetR/AcrR family transcriptional regulator</fullName>
    </submittedName>
</protein>
<dbReference type="Pfam" id="PF16925">
    <property type="entry name" value="TetR_C_13"/>
    <property type="match status" value="1"/>
</dbReference>
<comment type="caution">
    <text evidence="7">The sequence shown here is derived from an EMBL/GenBank/DDBJ whole genome shotgun (WGS) entry which is preliminary data.</text>
</comment>
<dbReference type="SUPFAM" id="SSF46689">
    <property type="entry name" value="Homeodomain-like"/>
    <property type="match status" value="1"/>
</dbReference>
<evidence type="ECO:0000256" key="1">
    <source>
        <dbReference type="ARBA" id="ARBA00023015"/>
    </source>
</evidence>
<dbReference type="Gene3D" id="1.10.357.10">
    <property type="entry name" value="Tetracycline Repressor, domain 2"/>
    <property type="match status" value="1"/>
</dbReference>
<dbReference type="InterPro" id="IPR001647">
    <property type="entry name" value="HTH_TetR"/>
</dbReference>
<evidence type="ECO:0000256" key="2">
    <source>
        <dbReference type="ARBA" id="ARBA00023125"/>
    </source>
</evidence>
<dbReference type="EMBL" id="JAFFZE010000023">
    <property type="protein sequence ID" value="MCT2586982.1"/>
    <property type="molecule type" value="Genomic_DNA"/>
</dbReference>
<feature type="DNA-binding region" description="H-T-H motif" evidence="4">
    <location>
        <begin position="30"/>
        <end position="49"/>
    </location>
</feature>
<evidence type="ECO:0000313" key="8">
    <source>
        <dbReference type="Proteomes" id="UP001156441"/>
    </source>
</evidence>
<evidence type="ECO:0000256" key="5">
    <source>
        <dbReference type="SAM" id="Coils"/>
    </source>
</evidence>